<evidence type="ECO:0000313" key="2">
    <source>
        <dbReference type="EMBL" id="CAE0622800.1"/>
    </source>
</evidence>
<keyword evidence="1" id="KW-0812">Transmembrane</keyword>
<name>A0A7S3USR2_HETAK</name>
<dbReference type="SUPFAM" id="SSF55486">
    <property type="entry name" value="Metalloproteases ('zincins'), catalytic domain"/>
    <property type="match status" value="1"/>
</dbReference>
<dbReference type="Pfam" id="PF13688">
    <property type="entry name" value="Reprolysin_5"/>
    <property type="match status" value="1"/>
</dbReference>
<sequence length="264" mass="29409">MNDLSFAHEIGHSFGLGHDFCNSGRNTTFFVDAHGYRRCPGNRNNREEGMQSIRTIMSYDCGLCSECTECDTASGQLRTPGAGIEEGILIPYFSNPNVYFQGAPIGFPSVQQLLGEKEEEEEKGNEPLFEPRGGNLVQKKISSNSIRDSDKKDLLPLSSGADNARVMSITRHFVANFRNAFNNKTLDSTTRAQYCPIPDFNPPNISTAMQALDCKHLTLQSYIRKSLVFACQMEDFIFTASLLAMTMFLCAIICIMIVRTSGRR</sequence>
<accession>A0A7S3USR2</accession>
<keyword evidence="1" id="KW-1133">Transmembrane helix</keyword>
<dbReference type="EMBL" id="HBIU01004008">
    <property type="protein sequence ID" value="CAE0622800.1"/>
    <property type="molecule type" value="Transcribed_RNA"/>
</dbReference>
<organism evidence="2">
    <name type="scientific">Heterosigma akashiwo</name>
    <name type="common">Chromophytic alga</name>
    <name type="synonym">Heterosigma carterae</name>
    <dbReference type="NCBI Taxonomy" id="2829"/>
    <lineage>
        <taxon>Eukaryota</taxon>
        <taxon>Sar</taxon>
        <taxon>Stramenopiles</taxon>
        <taxon>Ochrophyta</taxon>
        <taxon>Raphidophyceae</taxon>
        <taxon>Chattonellales</taxon>
        <taxon>Chattonellaceae</taxon>
        <taxon>Heterosigma</taxon>
    </lineage>
</organism>
<dbReference type="AlphaFoldDB" id="A0A7S3USR2"/>
<proteinExistence type="predicted"/>
<evidence type="ECO:0000256" key="1">
    <source>
        <dbReference type="SAM" id="Phobius"/>
    </source>
</evidence>
<feature type="transmembrane region" description="Helical" evidence="1">
    <location>
        <begin position="236"/>
        <end position="258"/>
    </location>
</feature>
<keyword evidence="1" id="KW-0472">Membrane</keyword>
<protein>
    <submittedName>
        <fullName evidence="2">Uncharacterized protein</fullName>
    </submittedName>
</protein>
<reference evidence="2" key="1">
    <citation type="submission" date="2021-01" db="EMBL/GenBank/DDBJ databases">
        <authorList>
            <person name="Corre E."/>
            <person name="Pelletier E."/>
            <person name="Niang G."/>
            <person name="Scheremetjew M."/>
            <person name="Finn R."/>
            <person name="Kale V."/>
            <person name="Holt S."/>
            <person name="Cochrane G."/>
            <person name="Meng A."/>
            <person name="Brown T."/>
            <person name="Cohen L."/>
        </authorList>
    </citation>
    <scope>NUCLEOTIDE SEQUENCE</scope>
    <source>
        <strain evidence="2">CCMP3107</strain>
    </source>
</reference>
<gene>
    <name evidence="2" type="ORF">HAKA00212_LOCUS1463</name>
</gene>